<dbReference type="AlphaFoldDB" id="A0A1I4YQF0"/>
<feature type="domain" description="DUF4365" evidence="1">
    <location>
        <begin position="12"/>
        <end position="155"/>
    </location>
</feature>
<name>A0A1I4YQF0_9GAMM</name>
<dbReference type="Pfam" id="PF14280">
    <property type="entry name" value="DUF4365"/>
    <property type="match status" value="1"/>
</dbReference>
<dbReference type="RefSeq" id="WP_175485884.1">
    <property type="nucleotide sequence ID" value="NZ_CAWRAH010000061.1"/>
</dbReference>
<evidence type="ECO:0000259" key="1">
    <source>
        <dbReference type="Pfam" id="PF14280"/>
    </source>
</evidence>
<organism evidence="2 3">
    <name type="scientific">Xenorhabdus japonica</name>
    <dbReference type="NCBI Taxonomy" id="53341"/>
    <lineage>
        <taxon>Bacteria</taxon>
        <taxon>Pseudomonadati</taxon>
        <taxon>Pseudomonadota</taxon>
        <taxon>Gammaproteobacteria</taxon>
        <taxon>Enterobacterales</taxon>
        <taxon>Morganellaceae</taxon>
        <taxon>Xenorhabdus</taxon>
    </lineage>
</organism>
<dbReference type="InterPro" id="IPR025375">
    <property type="entry name" value="DUF4365"/>
</dbReference>
<accession>A0A1I4YQF0</accession>
<reference evidence="3" key="1">
    <citation type="submission" date="2016-10" db="EMBL/GenBank/DDBJ databases">
        <authorList>
            <person name="Varghese N."/>
            <person name="Submissions S."/>
        </authorList>
    </citation>
    <scope>NUCLEOTIDE SEQUENCE [LARGE SCALE GENOMIC DNA]</scope>
    <source>
        <strain evidence="3">DSM 16522</strain>
    </source>
</reference>
<evidence type="ECO:0000313" key="3">
    <source>
        <dbReference type="Proteomes" id="UP000199011"/>
    </source>
</evidence>
<protein>
    <recommendedName>
        <fullName evidence="1">DUF4365 domain-containing protein</fullName>
    </recommendedName>
</protein>
<sequence length="285" mass="33005">MRTTQHIIDTRSIKRVLNILPDHWVIRELTERDYGIDLMVEIFEKTGMNQYDHDVYDSTGAVFHAQVKGTASALKIKRDGNLSYQFNKGSLLYTERFSTPFLLFRVDVSSEDAKSYFLWIQRYIRDVLDSGMPAWRTEAKDSFTVDIPTHNEISSNFEKIEKIASRPRLIQERVEFCESYFHLSSQLDAVSCGQFNLDPDSLGHIVRLARQINNLRIIFKYNDCCINKSCAKELLSFVQSLDLNTDSSVFSNFPHRYNFNLLASSLNSFTDIENFLAENDANTIY</sequence>
<evidence type="ECO:0000313" key="2">
    <source>
        <dbReference type="EMBL" id="SFN39879.1"/>
    </source>
</evidence>
<dbReference type="STRING" id="53341.SAMN05421579_102180"/>
<gene>
    <name evidence="2" type="ORF">SAMN05421579_102180</name>
</gene>
<proteinExistence type="predicted"/>
<dbReference type="Proteomes" id="UP000199011">
    <property type="component" value="Unassembled WGS sequence"/>
</dbReference>
<dbReference type="EMBL" id="FOVO01000002">
    <property type="protein sequence ID" value="SFN39879.1"/>
    <property type="molecule type" value="Genomic_DNA"/>
</dbReference>
<keyword evidence="3" id="KW-1185">Reference proteome</keyword>